<evidence type="ECO:0000256" key="5">
    <source>
        <dbReference type="ARBA" id="ARBA00022741"/>
    </source>
</evidence>
<proteinExistence type="predicted"/>
<keyword evidence="7" id="KW-0061">Asparagine biosynthesis</keyword>
<dbReference type="SUPFAM" id="SSF56235">
    <property type="entry name" value="N-terminal nucleophile aminohydrolases (Ntn hydrolases)"/>
    <property type="match status" value="1"/>
</dbReference>
<dbReference type="GO" id="GO:0005829">
    <property type="term" value="C:cytosol"/>
    <property type="evidence" value="ECO:0007669"/>
    <property type="project" value="TreeGrafter"/>
</dbReference>
<dbReference type="InterPro" id="IPR006426">
    <property type="entry name" value="Asn_synth_AEB"/>
</dbReference>
<dbReference type="NCBIfam" id="TIGR01536">
    <property type="entry name" value="asn_synth_AEB"/>
    <property type="match status" value="1"/>
</dbReference>
<dbReference type="EC" id="6.3.5.4" evidence="2"/>
<dbReference type="InterPro" id="IPR033738">
    <property type="entry name" value="AsnB_N"/>
</dbReference>
<organism evidence="12">
    <name type="scientific">viral metagenome</name>
    <dbReference type="NCBI Taxonomy" id="1070528"/>
    <lineage>
        <taxon>unclassified sequences</taxon>
        <taxon>metagenomes</taxon>
        <taxon>organismal metagenomes</taxon>
    </lineage>
</organism>
<dbReference type="EMBL" id="MN740009">
    <property type="protein sequence ID" value="QHT83437.1"/>
    <property type="molecule type" value="Genomic_DNA"/>
</dbReference>
<evidence type="ECO:0000256" key="1">
    <source>
        <dbReference type="ARBA" id="ARBA00005187"/>
    </source>
</evidence>
<dbReference type="GO" id="GO:0004066">
    <property type="term" value="F:asparagine synthase (glutamine-hydrolyzing) activity"/>
    <property type="evidence" value="ECO:0007669"/>
    <property type="project" value="UniProtKB-EC"/>
</dbReference>
<name>A0A6C0HSZ0_9ZZZZ</name>
<keyword evidence="6" id="KW-0067">ATP-binding</keyword>
<dbReference type="Pfam" id="PF00733">
    <property type="entry name" value="Asn_synthase"/>
    <property type="match status" value="1"/>
</dbReference>
<dbReference type="CDD" id="cd01991">
    <property type="entry name" value="Asn_synthase_B_C"/>
    <property type="match status" value="1"/>
</dbReference>
<dbReference type="InterPro" id="IPR029055">
    <property type="entry name" value="Ntn_hydrolases_N"/>
</dbReference>
<keyword evidence="5" id="KW-0547">Nucleotide-binding</keyword>
<dbReference type="Gene3D" id="3.60.20.10">
    <property type="entry name" value="Glutamine Phosphoribosylpyrophosphate, subunit 1, domain 1"/>
    <property type="match status" value="1"/>
</dbReference>
<keyword evidence="3" id="KW-0436">Ligase</keyword>
<evidence type="ECO:0000256" key="4">
    <source>
        <dbReference type="ARBA" id="ARBA00022605"/>
    </source>
</evidence>
<dbReference type="PIRSF" id="PIRSF001589">
    <property type="entry name" value="Asn_synthetase_glu-h"/>
    <property type="match status" value="1"/>
</dbReference>
<dbReference type="GO" id="GO:0006529">
    <property type="term" value="P:asparagine biosynthetic process"/>
    <property type="evidence" value="ECO:0007669"/>
    <property type="project" value="UniProtKB-KW"/>
</dbReference>
<evidence type="ECO:0000256" key="2">
    <source>
        <dbReference type="ARBA" id="ARBA00012737"/>
    </source>
</evidence>
<dbReference type="InterPro" id="IPR017932">
    <property type="entry name" value="GATase_2_dom"/>
</dbReference>
<dbReference type="GO" id="GO:0005524">
    <property type="term" value="F:ATP binding"/>
    <property type="evidence" value="ECO:0007669"/>
    <property type="project" value="UniProtKB-KW"/>
</dbReference>
<accession>A0A6C0HSZ0</accession>
<protein>
    <recommendedName>
        <fullName evidence="2">asparagine synthase (glutamine-hydrolyzing)</fullName>
        <ecNumber evidence="2">6.3.5.4</ecNumber>
    </recommendedName>
    <alternativeName>
        <fullName evidence="9">Glutamine-dependent asparagine synthetase</fullName>
    </alternativeName>
</protein>
<reference evidence="12" key="1">
    <citation type="journal article" date="2020" name="Nature">
        <title>Giant virus diversity and host interactions through global metagenomics.</title>
        <authorList>
            <person name="Schulz F."/>
            <person name="Roux S."/>
            <person name="Paez-Espino D."/>
            <person name="Jungbluth S."/>
            <person name="Walsh D.A."/>
            <person name="Denef V.J."/>
            <person name="McMahon K.D."/>
            <person name="Konstantinidis K.T."/>
            <person name="Eloe-Fadrosh E.A."/>
            <person name="Kyrpides N.C."/>
            <person name="Woyke T."/>
        </authorList>
    </citation>
    <scope>NUCLEOTIDE SEQUENCE</scope>
    <source>
        <strain evidence="12">GVMAG-M-3300023184-167</strain>
    </source>
</reference>
<dbReference type="CDD" id="cd00712">
    <property type="entry name" value="AsnB"/>
    <property type="match status" value="1"/>
</dbReference>
<dbReference type="Gene3D" id="3.40.50.620">
    <property type="entry name" value="HUPs"/>
    <property type="match status" value="1"/>
</dbReference>
<dbReference type="InterPro" id="IPR014729">
    <property type="entry name" value="Rossmann-like_a/b/a_fold"/>
</dbReference>
<evidence type="ECO:0000256" key="3">
    <source>
        <dbReference type="ARBA" id="ARBA00022598"/>
    </source>
</evidence>
<evidence type="ECO:0000256" key="8">
    <source>
        <dbReference type="ARBA" id="ARBA00022962"/>
    </source>
</evidence>
<evidence type="ECO:0000256" key="7">
    <source>
        <dbReference type="ARBA" id="ARBA00022888"/>
    </source>
</evidence>
<dbReference type="PANTHER" id="PTHR11772">
    <property type="entry name" value="ASPARAGINE SYNTHETASE"/>
    <property type="match status" value="1"/>
</dbReference>
<keyword evidence="4" id="KW-0028">Amino-acid biosynthesis</keyword>
<evidence type="ECO:0000313" key="12">
    <source>
        <dbReference type="EMBL" id="QHT83437.1"/>
    </source>
</evidence>
<evidence type="ECO:0000256" key="9">
    <source>
        <dbReference type="ARBA" id="ARBA00030234"/>
    </source>
</evidence>
<evidence type="ECO:0000256" key="10">
    <source>
        <dbReference type="ARBA" id="ARBA00048741"/>
    </source>
</evidence>
<dbReference type="InterPro" id="IPR050795">
    <property type="entry name" value="Asn_Synthetase"/>
</dbReference>
<dbReference type="PANTHER" id="PTHR11772:SF23">
    <property type="entry name" value="ASPARAGINE SYNTHETASE [GLUTAMINE-HYDROLYZING]"/>
    <property type="match status" value="1"/>
</dbReference>
<comment type="catalytic activity">
    <reaction evidence="10">
        <text>L-aspartate + L-glutamine + ATP + H2O = L-asparagine + L-glutamate + AMP + diphosphate + H(+)</text>
        <dbReference type="Rhea" id="RHEA:12228"/>
        <dbReference type="ChEBI" id="CHEBI:15377"/>
        <dbReference type="ChEBI" id="CHEBI:15378"/>
        <dbReference type="ChEBI" id="CHEBI:29985"/>
        <dbReference type="ChEBI" id="CHEBI:29991"/>
        <dbReference type="ChEBI" id="CHEBI:30616"/>
        <dbReference type="ChEBI" id="CHEBI:33019"/>
        <dbReference type="ChEBI" id="CHEBI:58048"/>
        <dbReference type="ChEBI" id="CHEBI:58359"/>
        <dbReference type="ChEBI" id="CHEBI:456215"/>
        <dbReference type="EC" id="6.3.5.4"/>
    </reaction>
</comment>
<comment type="pathway">
    <text evidence="1">Amino-acid biosynthesis; L-asparagine biosynthesis; L-asparagine from L-aspartate (L-Gln route): step 1/1.</text>
</comment>
<dbReference type="SUPFAM" id="SSF52402">
    <property type="entry name" value="Adenine nucleotide alpha hydrolases-like"/>
    <property type="match status" value="1"/>
</dbReference>
<dbReference type="Pfam" id="PF13537">
    <property type="entry name" value="GATase_7"/>
    <property type="match status" value="1"/>
</dbReference>
<sequence>MCGIFAILNNISQYIKKEFIIEQFQKGKSRGPDDSNILDLYIMNCMLGFHRLSINGLTKNSNQPFYIENIFLICNGEIYNYKELYQLLDIEPTTESDCEVIIHLYLQYGMEQTIRMLDGEFSFILIDTRISLKKMYIGRDPYGVRPLYMLYSNTKLDEIHGFSSEVKQLSEIQKSLNNDYIITHFPPGTLSLYENYTIEYNSSEIWRFCETIKYHNNLFSFHSLYTQDLNIYENIREYLISAVVKRCKCSERPIACLLSGGLDSSLIASIAKQYTEIETFSIGFANSEDLRMARKVADHIKSKHHEVIITKEEYLEAIPIVIQAIESYDTTTVRASVGNYLVAKYIASVSDAKVILNGDGADELCGGYLYMHKCPNALEFDKETRRLLSNIHYFDVLRSDKSIASNGLEARTPFLDLHFVQYYLSINPTVRFPKGTEKLLLRSAFKDTGLLPDEILWRRKEAFSDGVTVDSIVDIIHSHVKDLDLPLMKVFPLPKSQEEKYYRKIFEEYYSNAKIIPHFWKPKFVEDIDPSARALDIY</sequence>
<feature type="domain" description="Glutamine amidotransferase type-2" evidence="11">
    <location>
        <begin position="2"/>
        <end position="196"/>
    </location>
</feature>
<dbReference type="InterPro" id="IPR001962">
    <property type="entry name" value="Asn_synthase"/>
</dbReference>
<evidence type="ECO:0000259" key="11">
    <source>
        <dbReference type="PROSITE" id="PS51278"/>
    </source>
</evidence>
<dbReference type="PROSITE" id="PS51278">
    <property type="entry name" value="GATASE_TYPE_2"/>
    <property type="match status" value="1"/>
</dbReference>
<evidence type="ECO:0000256" key="6">
    <source>
        <dbReference type="ARBA" id="ARBA00022840"/>
    </source>
</evidence>
<dbReference type="AlphaFoldDB" id="A0A6C0HSZ0"/>
<keyword evidence="8" id="KW-0315">Glutamine amidotransferase</keyword>